<dbReference type="PIRSF" id="PIRSF005651">
    <property type="entry name" value="HflC"/>
    <property type="match status" value="1"/>
</dbReference>
<feature type="domain" description="Band 7" evidence="9">
    <location>
        <begin position="19"/>
        <end position="221"/>
    </location>
</feature>
<keyword evidence="3" id="KW-0812">Transmembrane</keyword>
<dbReference type="RefSeq" id="WP_155320101.1">
    <property type="nucleotide sequence ID" value="NZ_AP021874.1"/>
</dbReference>
<keyword evidence="11" id="KW-1185">Reference proteome</keyword>
<comment type="function">
    <text evidence="6">HflC and HflK could regulate a protease.</text>
</comment>
<dbReference type="CDD" id="cd03405">
    <property type="entry name" value="SPFH_HflC"/>
    <property type="match status" value="1"/>
</dbReference>
<dbReference type="InterPro" id="IPR010200">
    <property type="entry name" value="HflC"/>
</dbReference>
<keyword evidence="4" id="KW-1133">Transmembrane helix</keyword>
<dbReference type="PANTHER" id="PTHR42911:SF1">
    <property type="entry name" value="MODULATOR OF FTSH PROTEASE HFLC"/>
    <property type="match status" value="1"/>
</dbReference>
<evidence type="ECO:0000313" key="11">
    <source>
        <dbReference type="Proteomes" id="UP000427906"/>
    </source>
</evidence>
<dbReference type="Pfam" id="PF01145">
    <property type="entry name" value="Band_7"/>
    <property type="match status" value="2"/>
</dbReference>
<dbReference type="EMBL" id="AP021874">
    <property type="protein sequence ID" value="BBO72399.1"/>
    <property type="molecule type" value="Genomic_DNA"/>
</dbReference>
<dbReference type="NCBIfam" id="TIGR01932">
    <property type="entry name" value="hflC"/>
    <property type="match status" value="1"/>
</dbReference>
<dbReference type="InterPro" id="IPR036013">
    <property type="entry name" value="Band_7/SPFH_dom_sf"/>
</dbReference>
<proteinExistence type="inferred from homology"/>
<feature type="signal peptide" evidence="8">
    <location>
        <begin position="1"/>
        <end position="21"/>
    </location>
</feature>
<dbReference type="OrthoDB" id="9812991at2"/>
<keyword evidence="5" id="KW-0472">Membrane</keyword>
<dbReference type="SUPFAM" id="SSF117892">
    <property type="entry name" value="Band 7/SPFH domain"/>
    <property type="match status" value="2"/>
</dbReference>
<evidence type="ECO:0000256" key="4">
    <source>
        <dbReference type="ARBA" id="ARBA00022989"/>
    </source>
</evidence>
<evidence type="ECO:0000256" key="7">
    <source>
        <dbReference type="SAM" id="Coils"/>
    </source>
</evidence>
<evidence type="ECO:0000256" key="5">
    <source>
        <dbReference type="ARBA" id="ARBA00023136"/>
    </source>
</evidence>
<dbReference type="Proteomes" id="UP000427906">
    <property type="component" value="Chromosome"/>
</dbReference>
<feature type="coiled-coil region" evidence="7">
    <location>
        <begin position="237"/>
        <end position="264"/>
    </location>
</feature>
<evidence type="ECO:0000256" key="1">
    <source>
        <dbReference type="ARBA" id="ARBA00004167"/>
    </source>
</evidence>
<dbReference type="GO" id="GO:0016020">
    <property type="term" value="C:membrane"/>
    <property type="evidence" value="ECO:0007669"/>
    <property type="project" value="UniProtKB-SubCell"/>
</dbReference>
<dbReference type="SMART" id="SM00244">
    <property type="entry name" value="PHB"/>
    <property type="match status" value="1"/>
</dbReference>
<dbReference type="PANTHER" id="PTHR42911">
    <property type="entry name" value="MODULATOR OF FTSH PROTEASE HFLC"/>
    <property type="match status" value="1"/>
</dbReference>
<comment type="subcellular location">
    <subcellularLocation>
        <location evidence="1">Membrane</location>
        <topology evidence="1">Single-pass membrane protein</topology>
    </subcellularLocation>
</comment>
<dbReference type="InterPro" id="IPR001107">
    <property type="entry name" value="Band_7"/>
</dbReference>
<organism evidence="10 11">
    <name type="scientific">Desulfosarcina alkanivorans</name>
    <dbReference type="NCBI Taxonomy" id="571177"/>
    <lineage>
        <taxon>Bacteria</taxon>
        <taxon>Pseudomonadati</taxon>
        <taxon>Thermodesulfobacteriota</taxon>
        <taxon>Desulfobacteria</taxon>
        <taxon>Desulfobacterales</taxon>
        <taxon>Desulfosarcinaceae</taxon>
        <taxon>Desulfosarcina</taxon>
    </lineage>
</organism>
<evidence type="ECO:0000256" key="6">
    <source>
        <dbReference type="PIRNR" id="PIRNR005651"/>
    </source>
</evidence>
<feature type="chain" id="PRO_5024424512" description="Protein HflC" evidence="8">
    <location>
        <begin position="22"/>
        <end position="330"/>
    </location>
</feature>
<protein>
    <recommendedName>
        <fullName evidence="6">Protein HflC</fullName>
    </recommendedName>
</protein>
<dbReference type="Gene3D" id="3.30.479.30">
    <property type="entry name" value="Band 7 domain"/>
    <property type="match status" value="1"/>
</dbReference>
<evidence type="ECO:0000256" key="8">
    <source>
        <dbReference type="SAM" id="SignalP"/>
    </source>
</evidence>
<reference evidence="10 11" key="1">
    <citation type="submission" date="2019-11" db="EMBL/GenBank/DDBJ databases">
        <title>Comparative genomics of hydrocarbon-degrading Desulfosarcina strains.</title>
        <authorList>
            <person name="Watanabe M."/>
            <person name="Kojima H."/>
            <person name="Fukui M."/>
        </authorList>
    </citation>
    <scope>NUCLEOTIDE SEQUENCE [LARGE SCALE GENOMIC DNA]</scope>
    <source>
        <strain evidence="10 11">PL12</strain>
    </source>
</reference>
<evidence type="ECO:0000256" key="3">
    <source>
        <dbReference type="ARBA" id="ARBA00022692"/>
    </source>
</evidence>
<dbReference type="AlphaFoldDB" id="A0A5K7YWH3"/>
<sequence>MKSKALLAIAGLLVLTLFICAYTVDETEQVVVTRFDKIQRTVTTPGLKFKLPVIEKALVFPNNLQEWDGDPGQIPTREKTYIWVNTFARWKIVDPVLFLKTVGYISQAQQRLDEIIDPTVRNFITSNRLIEAVRNSNRELDTFEDLGDNVHAVGGEDTGAEEEKQMPVRFAQVTVGRDKIDNGILTQAKPKLAQFGIELVDVKIKRVNYVEEVRKSVYDRMIAERKQIAQKFRSEGRGEAQKILGEKERELKRIESEAYRTAQEIKGKADAESTRLYAEAFGLDPEFYSFTKTLEVYNEALTDNSSIILSTDSEIFKYMKGYQGQTAKAP</sequence>
<evidence type="ECO:0000313" key="10">
    <source>
        <dbReference type="EMBL" id="BBO72399.1"/>
    </source>
</evidence>
<comment type="similarity">
    <text evidence="2 6">Belongs to the band 7/mec-2 family. HflC subfamily.</text>
</comment>
<keyword evidence="8" id="KW-0732">Signal</keyword>
<dbReference type="KEGG" id="dalk:DSCA_63290"/>
<gene>
    <name evidence="10" type="ORF">DSCA_63290</name>
</gene>
<keyword evidence="7" id="KW-0175">Coiled coil</keyword>
<name>A0A5K7YWH3_9BACT</name>
<evidence type="ECO:0000256" key="2">
    <source>
        <dbReference type="ARBA" id="ARBA00007862"/>
    </source>
</evidence>
<evidence type="ECO:0000259" key="9">
    <source>
        <dbReference type="SMART" id="SM00244"/>
    </source>
</evidence>
<accession>A0A5K7YWH3</accession>